<dbReference type="PANTHER" id="PTHR22550:SF5">
    <property type="entry name" value="LEUCINE ZIPPER PROTEIN 4"/>
    <property type="match status" value="1"/>
</dbReference>
<comment type="similarity">
    <text evidence="1">Belongs to the GerABKA family.</text>
</comment>
<dbReference type="PIRSF" id="PIRSF005690">
    <property type="entry name" value="GerBA"/>
    <property type="match status" value="1"/>
</dbReference>
<evidence type="ECO:0000256" key="1">
    <source>
        <dbReference type="ARBA" id="ARBA00005278"/>
    </source>
</evidence>
<proteinExistence type="inferred from homology"/>
<dbReference type="PANTHER" id="PTHR22550">
    <property type="entry name" value="SPORE GERMINATION PROTEIN"/>
    <property type="match status" value="1"/>
</dbReference>
<name>A0ABT4GMS9_9BACL</name>
<keyword evidence="3" id="KW-1133">Transmembrane helix</keyword>
<dbReference type="InterPro" id="IPR050768">
    <property type="entry name" value="UPF0353/GerABKA_families"/>
</dbReference>
<keyword evidence="5" id="KW-1185">Reference proteome</keyword>
<feature type="transmembrane region" description="Helical" evidence="3">
    <location>
        <begin position="405"/>
        <end position="432"/>
    </location>
</feature>
<accession>A0ABT4GMS9</accession>
<protein>
    <submittedName>
        <fullName evidence="4">Spore germination protein</fullName>
    </submittedName>
</protein>
<dbReference type="EMBL" id="JAMDMX010000148">
    <property type="protein sequence ID" value="MCY9697531.1"/>
    <property type="molecule type" value="Genomic_DNA"/>
</dbReference>
<evidence type="ECO:0000313" key="4">
    <source>
        <dbReference type="EMBL" id="MCY9697531.1"/>
    </source>
</evidence>
<comment type="caution">
    <text evidence="4">The sequence shown here is derived from an EMBL/GenBank/DDBJ whole genome shotgun (WGS) entry which is preliminary data.</text>
</comment>
<dbReference type="Proteomes" id="UP001527099">
    <property type="component" value="Unassembled WGS sequence"/>
</dbReference>
<keyword evidence="3" id="KW-0812">Transmembrane</keyword>
<feature type="transmembrane region" description="Helical" evidence="3">
    <location>
        <begin position="282"/>
        <end position="301"/>
    </location>
</feature>
<organism evidence="4 5">
    <name type="scientific">Paenibacillus alginolyticus</name>
    <dbReference type="NCBI Taxonomy" id="59839"/>
    <lineage>
        <taxon>Bacteria</taxon>
        <taxon>Bacillati</taxon>
        <taxon>Bacillota</taxon>
        <taxon>Bacilli</taxon>
        <taxon>Bacillales</taxon>
        <taxon>Paenibacillaceae</taxon>
        <taxon>Paenibacillus</taxon>
    </lineage>
</organism>
<feature type="transmembrane region" description="Helical" evidence="3">
    <location>
        <begin position="372"/>
        <end position="393"/>
    </location>
</feature>
<reference evidence="4 5" key="1">
    <citation type="submission" date="2022-05" db="EMBL/GenBank/DDBJ databases">
        <title>Genome Sequencing of Bee-Associated Microbes.</title>
        <authorList>
            <person name="Dunlap C."/>
        </authorList>
    </citation>
    <scope>NUCLEOTIDE SEQUENCE [LARGE SCALE GENOMIC DNA]</scope>
    <source>
        <strain evidence="4 5">NRRL B-14421</strain>
    </source>
</reference>
<evidence type="ECO:0000256" key="3">
    <source>
        <dbReference type="SAM" id="Phobius"/>
    </source>
</evidence>
<evidence type="ECO:0000256" key="2">
    <source>
        <dbReference type="ARBA" id="ARBA00023136"/>
    </source>
</evidence>
<sequence>MGTNPETKDMELSSLQERKSYFQTLLNNTEDLVIHTLNWNQRHVNLIYLATLTDQDTILNQIIFPLKRTNEGEFLDALPLGQLQITCLIEQAVENLLNGACVVDCEGETDFYIFHASSSIGRSITEPINEKVFGDSHEGFIERLNTNLHLIRRKVNNKDLMIRYFTVGMETNTRLALVYIESIANPEIVTELEKRITSIRIDYIASLGFVEQLIEDVPFSPFPQILSTERVDRVAANIMEGRIAVLAEGSAKAIILPINFFAFYQSPDDYNARWINGSFFRLLRVSSFFIAITLPALYISVVTFHFETIPNELVLLMQSAVLEIPFPPIIEALLMEITIEMLREAGLRLHTAVGQTIGIVGGLVIGDAIVKAGLVSNIMIIVVASTALASFVVPSHEFRETVRFLRFPMMMLAATFGFLGITFGFTCILIHLCKLEGFGTPYFYPFSPFKWSGLKDSIFRLPIWKMNRRPEDSLPQKKLRELFSRGWVKHERRKR</sequence>
<dbReference type="InterPro" id="IPR004995">
    <property type="entry name" value="Spore_Ger"/>
</dbReference>
<dbReference type="RefSeq" id="WP_127527791.1">
    <property type="nucleotide sequence ID" value="NZ_JAMDMW010000078.1"/>
</dbReference>
<keyword evidence="2 3" id="KW-0472">Membrane</keyword>
<dbReference type="Pfam" id="PF03323">
    <property type="entry name" value="GerA"/>
    <property type="match status" value="1"/>
</dbReference>
<gene>
    <name evidence="4" type="ORF">M5X19_32440</name>
</gene>
<evidence type="ECO:0000313" key="5">
    <source>
        <dbReference type="Proteomes" id="UP001527099"/>
    </source>
</evidence>